<dbReference type="InterPro" id="IPR001119">
    <property type="entry name" value="SLH_dom"/>
</dbReference>
<feature type="domain" description="SLH" evidence="3">
    <location>
        <begin position="37"/>
        <end position="100"/>
    </location>
</feature>
<feature type="domain" description="SLH" evidence="3">
    <location>
        <begin position="168"/>
        <end position="231"/>
    </location>
</feature>
<dbReference type="Pfam" id="PF00395">
    <property type="entry name" value="SLH"/>
    <property type="match status" value="3"/>
</dbReference>
<proteinExistence type="predicted"/>
<evidence type="ECO:0000313" key="4">
    <source>
        <dbReference type="EMBL" id="SDY69383.1"/>
    </source>
</evidence>
<dbReference type="PROSITE" id="PS51272">
    <property type="entry name" value="SLH"/>
    <property type="match status" value="3"/>
</dbReference>
<reference evidence="4 5" key="1">
    <citation type="submission" date="2016-10" db="EMBL/GenBank/DDBJ databases">
        <authorList>
            <person name="de Groot N.N."/>
        </authorList>
    </citation>
    <scope>NUCLEOTIDE SEQUENCE [LARGE SCALE GENOMIC DNA]</scope>
    <source>
        <strain evidence="4 5">DSM 21650</strain>
    </source>
</reference>
<feature type="signal peptide" evidence="2">
    <location>
        <begin position="1"/>
        <end position="24"/>
    </location>
</feature>
<dbReference type="STRING" id="415015.SAMN05660462_00656"/>
<feature type="domain" description="SLH" evidence="3">
    <location>
        <begin position="102"/>
        <end position="165"/>
    </location>
</feature>
<keyword evidence="1" id="KW-0677">Repeat</keyword>
<protein>
    <submittedName>
        <fullName evidence="4">S-layer homology domain-containing protein</fullName>
    </submittedName>
</protein>
<evidence type="ECO:0000256" key="1">
    <source>
        <dbReference type="ARBA" id="ARBA00022737"/>
    </source>
</evidence>
<dbReference type="OrthoDB" id="2611444at2"/>
<evidence type="ECO:0000259" key="3">
    <source>
        <dbReference type="PROSITE" id="PS51272"/>
    </source>
</evidence>
<sequence length="528" mass="59737">MRKLISITLALVLVLGIGMTSVNANGWGNGSVPPGLAKKIFNDTDAYKWAEKYIEKLYQKGLIFGIGDDNFAPQASVTKIEAIIMALRVMGWEDEAKEITQLPKNYKGDKVASWATGYVTLAYDKGILDDVDMMYFKPTDPALRHEVAKYVIRALGYEKEAQKNMKKDLPFVDALAVPQGSVGYVYLANEFELMQGDNQKRFNPMGTMTRAEMAVLFSRLDDKVDIGKDGTVSGEVNRIYNDRILIKVKDKVESFDLDSRVRVYENNKRIDIDDIKIGSKVIIEILDGKVVFIEVVDKIEDDKIITRYYGVVKEVSKTKPYKLAIQVETMVIGFEVVDDVEVSFTDGKGSFEDIKNGDEVTVVVDKRNRAIKIEVDRKYVKPIEKVKGNITKIELNRRYNEITIDKKTYDLAADAKVKIDGKNKEIKDLSVGMYVEVELENGVVVYVEAKNVKKEIEGSIAEIIKGNKDTTLKIKEEDTGKIYTFLVHQDVKIEIDDMRNPTIRDLRVGDEGEFKIVNDIIVEIEIED</sequence>
<gene>
    <name evidence="4" type="ORF">SAMN05660462_00656</name>
</gene>
<accession>A0A1H3LYI0</accession>
<name>A0A1H3LYI0_9FIRM</name>
<keyword evidence="2" id="KW-0732">Signal</keyword>
<evidence type="ECO:0000256" key="2">
    <source>
        <dbReference type="SAM" id="SignalP"/>
    </source>
</evidence>
<organism evidence="4 5">
    <name type="scientific">Proteiniborus ethanoligenes</name>
    <dbReference type="NCBI Taxonomy" id="415015"/>
    <lineage>
        <taxon>Bacteria</taxon>
        <taxon>Bacillati</taxon>
        <taxon>Bacillota</taxon>
        <taxon>Clostridia</taxon>
        <taxon>Eubacteriales</taxon>
        <taxon>Proteiniborus</taxon>
    </lineage>
</organism>
<dbReference type="EMBL" id="FNQE01000005">
    <property type="protein sequence ID" value="SDY69383.1"/>
    <property type="molecule type" value="Genomic_DNA"/>
</dbReference>
<dbReference type="RefSeq" id="WP_091727178.1">
    <property type="nucleotide sequence ID" value="NZ_FNQE01000005.1"/>
</dbReference>
<evidence type="ECO:0000313" key="5">
    <source>
        <dbReference type="Proteomes" id="UP000198625"/>
    </source>
</evidence>
<keyword evidence="5" id="KW-1185">Reference proteome</keyword>
<dbReference type="AlphaFoldDB" id="A0A1H3LYI0"/>
<dbReference type="Proteomes" id="UP000198625">
    <property type="component" value="Unassembled WGS sequence"/>
</dbReference>
<feature type="chain" id="PRO_5011765208" evidence="2">
    <location>
        <begin position="25"/>
        <end position="528"/>
    </location>
</feature>